<feature type="signal peptide" evidence="7">
    <location>
        <begin position="1"/>
        <end position="20"/>
    </location>
</feature>
<evidence type="ECO:0000256" key="5">
    <source>
        <dbReference type="SAM" id="MobiDB-lite"/>
    </source>
</evidence>
<feature type="transmembrane region" description="Helical" evidence="6">
    <location>
        <begin position="394"/>
        <end position="410"/>
    </location>
</feature>
<feature type="transmembrane region" description="Helical" evidence="6">
    <location>
        <begin position="134"/>
        <end position="151"/>
    </location>
</feature>
<dbReference type="SUPFAM" id="SSF103473">
    <property type="entry name" value="MFS general substrate transporter"/>
    <property type="match status" value="1"/>
</dbReference>
<evidence type="ECO:0000259" key="8">
    <source>
        <dbReference type="PROSITE" id="PS50850"/>
    </source>
</evidence>
<feature type="transmembrane region" description="Helical" evidence="6">
    <location>
        <begin position="158"/>
        <end position="180"/>
    </location>
</feature>
<dbReference type="EMBL" id="AKHW03005076">
    <property type="protein sequence ID" value="KYO27835.1"/>
    <property type="molecule type" value="Genomic_DNA"/>
</dbReference>
<dbReference type="PANTHER" id="PTHR24064">
    <property type="entry name" value="SOLUTE CARRIER FAMILY 22 MEMBER"/>
    <property type="match status" value="1"/>
</dbReference>
<evidence type="ECO:0000256" key="2">
    <source>
        <dbReference type="ARBA" id="ARBA00022692"/>
    </source>
</evidence>
<evidence type="ECO:0000256" key="4">
    <source>
        <dbReference type="ARBA" id="ARBA00023136"/>
    </source>
</evidence>
<keyword evidence="4 6" id="KW-0472">Membrane</keyword>
<comment type="subcellular location">
    <subcellularLocation>
        <location evidence="1">Membrane</location>
        <topology evidence="1">Multi-pass membrane protein</topology>
    </subcellularLocation>
</comment>
<dbReference type="PROSITE" id="PS50850">
    <property type="entry name" value="MFS"/>
    <property type="match status" value="1"/>
</dbReference>
<sequence>MGRFQVLYVASLAVPLLMLASHNLLQNFTAGIPDHRCQVHFPANETRLVNGSQEEVLQAFIPMDGQQKLDKCRRFVTVQWQLLEANRTSANETEVATEPCLDGWSYSKELFSHTIVTEWDLVCESKTLKQMAQSIYMAGILVGSALFGSLSDKFGRKALLVWCYLQMATTGTCAAFAPGFTAYCTFRFLAGLAMSGITLNSVSLCMEWIPTHIRAVVGTFNGYCYTTGQFILAGIAFAIPDWRWLQLTVSLPFFIFFLYSWLFVESARWLATAGKPERAVDELKKVAKINRRKEEGDKLNTEVLSSLLQKDLLSIRSRHTMADLIRTPAMRKISSGVSFVWFSTSFAYYGLAMDLQDFGVNIYLTQLIFGAVDFPAKLISVLTITFVGRRFSQAFALILAGLCILTNIFIPQELSTMRMVFAVIGKGSLAASFNCAYIFSGELFPTVIRQTGMGLGGTMARVGGIVAPLVRITGEYLPSLPLVIYGAAPIVSGIAACFLPETRNMPLPETAEQVERRSRKATEEEQQMKVLLNSSKLDPDREAS</sequence>
<comment type="caution">
    <text evidence="9">The sequence shown here is derived from an EMBL/GenBank/DDBJ whole genome shotgun (WGS) entry which is preliminary data.</text>
</comment>
<feature type="compositionally biased region" description="Basic and acidic residues" evidence="5">
    <location>
        <begin position="513"/>
        <end position="527"/>
    </location>
</feature>
<dbReference type="CDD" id="cd17446">
    <property type="entry name" value="MFS_SLC22A6_OAT1_like"/>
    <property type="match status" value="1"/>
</dbReference>
<feature type="transmembrane region" description="Helical" evidence="6">
    <location>
        <begin position="363"/>
        <end position="387"/>
    </location>
</feature>
<feature type="transmembrane region" description="Helical" evidence="6">
    <location>
        <begin position="186"/>
        <end position="208"/>
    </location>
</feature>
<dbReference type="InterPro" id="IPR036259">
    <property type="entry name" value="MFS_trans_sf"/>
</dbReference>
<dbReference type="InterPro" id="IPR005828">
    <property type="entry name" value="MFS_sugar_transport-like"/>
</dbReference>
<dbReference type="Proteomes" id="UP000050525">
    <property type="component" value="Unassembled WGS sequence"/>
</dbReference>
<keyword evidence="7" id="KW-0732">Signal</keyword>
<feature type="transmembrane region" description="Helical" evidence="6">
    <location>
        <begin position="333"/>
        <end position="351"/>
    </location>
</feature>
<feature type="region of interest" description="Disordered" evidence="5">
    <location>
        <begin position="509"/>
        <end position="544"/>
    </location>
</feature>
<dbReference type="AlphaFoldDB" id="A0A151MTJ5"/>
<organism evidence="9 10">
    <name type="scientific">Alligator mississippiensis</name>
    <name type="common">American alligator</name>
    <dbReference type="NCBI Taxonomy" id="8496"/>
    <lineage>
        <taxon>Eukaryota</taxon>
        <taxon>Metazoa</taxon>
        <taxon>Chordata</taxon>
        <taxon>Craniata</taxon>
        <taxon>Vertebrata</taxon>
        <taxon>Euteleostomi</taxon>
        <taxon>Archelosauria</taxon>
        <taxon>Archosauria</taxon>
        <taxon>Crocodylia</taxon>
        <taxon>Alligatoridae</taxon>
        <taxon>Alligatorinae</taxon>
        <taxon>Alligator</taxon>
    </lineage>
</organism>
<evidence type="ECO:0000256" key="7">
    <source>
        <dbReference type="SAM" id="SignalP"/>
    </source>
</evidence>
<keyword evidence="10" id="KW-1185">Reference proteome</keyword>
<reference evidence="9 10" key="1">
    <citation type="journal article" date="2012" name="Genome Biol.">
        <title>Sequencing three crocodilian genomes to illuminate the evolution of archosaurs and amniotes.</title>
        <authorList>
            <person name="St John J.A."/>
            <person name="Braun E.L."/>
            <person name="Isberg S.R."/>
            <person name="Miles L.G."/>
            <person name="Chong A.Y."/>
            <person name="Gongora J."/>
            <person name="Dalzell P."/>
            <person name="Moran C."/>
            <person name="Bed'hom B."/>
            <person name="Abzhanov A."/>
            <person name="Burgess S.C."/>
            <person name="Cooksey A.M."/>
            <person name="Castoe T.A."/>
            <person name="Crawford N.G."/>
            <person name="Densmore L.D."/>
            <person name="Drew J.C."/>
            <person name="Edwards S.V."/>
            <person name="Faircloth B.C."/>
            <person name="Fujita M.K."/>
            <person name="Greenwold M.J."/>
            <person name="Hoffmann F.G."/>
            <person name="Howard J.M."/>
            <person name="Iguchi T."/>
            <person name="Janes D.E."/>
            <person name="Khan S.Y."/>
            <person name="Kohno S."/>
            <person name="de Koning A.J."/>
            <person name="Lance S.L."/>
            <person name="McCarthy F.M."/>
            <person name="McCormack J.E."/>
            <person name="Merchant M.E."/>
            <person name="Peterson D.G."/>
            <person name="Pollock D.D."/>
            <person name="Pourmand N."/>
            <person name="Raney B.J."/>
            <person name="Roessler K.A."/>
            <person name="Sanford J.R."/>
            <person name="Sawyer R.H."/>
            <person name="Schmidt C.J."/>
            <person name="Triplett E.W."/>
            <person name="Tuberville T.D."/>
            <person name="Venegas-Anaya M."/>
            <person name="Howard J.T."/>
            <person name="Jarvis E.D."/>
            <person name="Guillette L.J.Jr."/>
            <person name="Glenn T.C."/>
            <person name="Green R.E."/>
            <person name="Ray D.A."/>
        </authorList>
    </citation>
    <scope>NUCLEOTIDE SEQUENCE [LARGE SCALE GENOMIC DNA]</scope>
    <source>
        <strain evidence="9">KSC_2009_1</strain>
    </source>
</reference>
<dbReference type="InterPro" id="IPR020846">
    <property type="entry name" value="MFS_dom"/>
</dbReference>
<protein>
    <recommendedName>
        <fullName evidence="8">Major facilitator superfamily (MFS) profile domain-containing protein</fullName>
    </recommendedName>
</protein>
<name>A0A151MTJ5_ALLMI</name>
<feature type="transmembrane region" description="Helical" evidence="6">
    <location>
        <begin position="220"/>
        <end position="239"/>
    </location>
</feature>
<evidence type="ECO:0000256" key="3">
    <source>
        <dbReference type="ARBA" id="ARBA00022989"/>
    </source>
</evidence>
<feature type="domain" description="Major facilitator superfamily (MFS) profile" evidence="8">
    <location>
        <begin position="15"/>
        <end position="504"/>
    </location>
</feature>
<proteinExistence type="predicted"/>
<dbReference type="STRING" id="8496.A0A151MTJ5"/>
<evidence type="ECO:0000256" key="1">
    <source>
        <dbReference type="ARBA" id="ARBA00004141"/>
    </source>
</evidence>
<feature type="chain" id="PRO_5007585441" description="Major facilitator superfamily (MFS) profile domain-containing protein" evidence="7">
    <location>
        <begin position="21"/>
        <end position="544"/>
    </location>
</feature>
<feature type="transmembrane region" description="Helical" evidence="6">
    <location>
        <begin position="245"/>
        <end position="264"/>
    </location>
</feature>
<accession>A0A151MTJ5</accession>
<dbReference type="eggNOG" id="KOG0255">
    <property type="taxonomic scope" value="Eukaryota"/>
</dbReference>
<keyword evidence="3 6" id="KW-1133">Transmembrane helix</keyword>
<keyword evidence="2 6" id="KW-0812">Transmembrane</keyword>
<evidence type="ECO:0000256" key="6">
    <source>
        <dbReference type="SAM" id="Phobius"/>
    </source>
</evidence>
<dbReference type="FunFam" id="1.20.1250.20:FF:000023">
    <property type="entry name" value="Solute carrier family 22 member 6"/>
    <property type="match status" value="1"/>
</dbReference>
<dbReference type="GO" id="GO:0022857">
    <property type="term" value="F:transmembrane transporter activity"/>
    <property type="evidence" value="ECO:0007669"/>
    <property type="project" value="InterPro"/>
</dbReference>
<dbReference type="GO" id="GO:0016020">
    <property type="term" value="C:membrane"/>
    <property type="evidence" value="ECO:0007669"/>
    <property type="project" value="UniProtKB-SubCell"/>
</dbReference>
<evidence type="ECO:0000313" key="10">
    <source>
        <dbReference type="Proteomes" id="UP000050525"/>
    </source>
</evidence>
<dbReference type="Pfam" id="PF00083">
    <property type="entry name" value="Sugar_tr"/>
    <property type="match status" value="1"/>
</dbReference>
<evidence type="ECO:0000313" key="9">
    <source>
        <dbReference type="EMBL" id="KYO27835.1"/>
    </source>
</evidence>
<gene>
    <name evidence="9" type="ORF">Y1Q_0006888</name>
</gene>
<dbReference type="Gene3D" id="1.20.1250.20">
    <property type="entry name" value="MFS general substrate transporter like domains"/>
    <property type="match status" value="1"/>
</dbReference>